<sequence>MDGYAVLSYAHRVGKPAVLATLVHAQGHSYRKPGATMLLLPDGGKIGCLSSGCLEADLQLRSEQLLISDEAEIVTYNLQPEEDAIWGEAIGCGGMLRILLEPLGSDCMSMLADAYRIVESGREVEWLRYSSARRKLEYELVPRLFDGIPLAQDRGQTKQTKQTKQGSESLFSTVFRPRARLFVFGADEGTLPIARLAGQVGFRIAIGDWRASVANSERYPDAEIAVGSREEIMDSLRLGSEDYVLICGHQLRKDREMLECVLPIRPAFLGIMGSKSRIGHLLEGLTKSEFTLVSAPVGLDIGAEGPEEIAVSIVAQLIATRKERMKDRRVSTIASRGNVLGCWSEQEDVHTEATHGTCSR</sequence>
<name>A0A494Y1Z2_9BACL</name>
<dbReference type="InterPro" id="IPR027051">
    <property type="entry name" value="XdhC_Rossmann_dom"/>
</dbReference>
<dbReference type="OrthoDB" id="9773039at2"/>
<reference evidence="3 4" key="1">
    <citation type="submission" date="2018-10" db="EMBL/GenBank/DDBJ databases">
        <title>Cohnella sp. M2MS4P-1, whole genome shotgun sequence.</title>
        <authorList>
            <person name="Tuo L."/>
        </authorList>
    </citation>
    <scope>NUCLEOTIDE SEQUENCE [LARGE SCALE GENOMIC DNA]</scope>
    <source>
        <strain evidence="3 4">M2MS4P-1</strain>
    </source>
</reference>
<dbReference type="InterPro" id="IPR052698">
    <property type="entry name" value="MoCofactor_Util/Proc"/>
</dbReference>
<proteinExistence type="predicted"/>
<dbReference type="AlphaFoldDB" id="A0A494Y1Z2"/>
<dbReference type="Proteomes" id="UP000282076">
    <property type="component" value="Unassembled WGS sequence"/>
</dbReference>
<keyword evidence="4" id="KW-1185">Reference proteome</keyword>
<evidence type="ECO:0000259" key="2">
    <source>
        <dbReference type="Pfam" id="PF13478"/>
    </source>
</evidence>
<feature type="domain" description="XdhC- CoxI" evidence="1">
    <location>
        <begin position="12"/>
        <end position="76"/>
    </location>
</feature>
<gene>
    <name evidence="3" type="ORF">D7Z26_09540</name>
</gene>
<dbReference type="EMBL" id="RBZM01000004">
    <property type="protein sequence ID" value="RKP55423.1"/>
    <property type="molecule type" value="Genomic_DNA"/>
</dbReference>
<organism evidence="3 4">
    <name type="scientific">Cohnella endophytica</name>
    <dbReference type="NCBI Taxonomy" id="2419778"/>
    <lineage>
        <taxon>Bacteria</taxon>
        <taxon>Bacillati</taxon>
        <taxon>Bacillota</taxon>
        <taxon>Bacilli</taxon>
        <taxon>Bacillales</taxon>
        <taxon>Paenibacillaceae</taxon>
        <taxon>Cohnella</taxon>
    </lineage>
</organism>
<dbReference type="InterPro" id="IPR003777">
    <property type="entry name" value="XdhC_CoxI"/>
</dbReference>
<dbReference type="Pfam" id="PF13478">
    <property type="entry name" value="XdhC_C"/>
    <property type="match status" value="1"/>
</dbReference>
<dbReference type="PANTHER" id="PTHR30388:SF6">
    <property type="entry name" value="XANTHINE DEHYDROGENASE SUBUNIT A-RELATED"/>
    <property type="match status" value="1"/>
</dbReference>
<dbReference type="Pfam" id="PF02625">
    <property type="entry name" value="XdhC_CoxI"/>
    <property type="match status" value="1"/>
</dbReference>
<protein>
    <submittedName>
        <fullName evidence="3">XdhC/CoxI family protein</fullName>
    </submittedName>
</protein>
<comment type="caution">
    <text evidence="3">The sequence shown here is derived from an EMBL/GenBank/DDBJ whole genome shotgun (WGS) entry which is preliminary data.</text>
</comment>
<accession>A0A494Y1Z2</accession>
<dbReference type="PANTHER" id="PTHR30388">
    <property type="entry name" value="ALDEHYDE OXIDOREDUCTASE MOLYBDENUM COFACTOR ASSEMBLY PROTEIN"/>
    <property type="match status" value="1"/>
</dbReference>
<evidence type="ECO:0000313" key="4">
    <source>
        <dbReference type="Proteomes" id="UP000282076"/>
    </source>
</evidence>
<evidence type="ECO:0000259" key="1">
    <source>
        <dbReference type="Pfam" id="PF02625"/>
    </source>
</evidence>
<dbReference type="Gene3D" id="3.40.50.720">
    <property type="entry name" value="NAD(P)-binding Rossmann-like Domain"/>
    <property type="match status" value="1"/>
</dbReference>
<feature type="domain" description="XdhC Rossmann" evidence="2">
    <location>
        <begin position="181"/>
        <end position="317"/>
    </location>
</feature>
<dbReference type="RefSeq" id="WP_120976160.1">
    <property type="nucleotide sequence ID" value="NZ_RBZM01000004.1"/>
</dbReference>
<evidence type="ECO:0000313" key="3">
    <source>
        <dbReference type="EMBL" id="RKP55423.1"/>
    </source>
</evidence>